<comment type="subcellular location">
    <subcellularLocation>
        <location evidence="1">Membrane</location>
        <topology evidence="1">Multi-pass membrane protein</topology>
    </subcellularLocation>
</comment>
<dbReference type="PANTHER" id="PTHR33048:SF19">
    <property type="entry name" value="MEMBRANE PROTEIN PTH11-LIKE, PUTATIVE (AFU_ORTHOLOGUE AFUA_1G14080)-RELATED"/>
    <property type="match status" value="1"/>
</dbReference>
<protein>
    <recommendedName>
        <fullName evidence="8">Rhodopsin domain-containing protein</fullName>
    </recommendedName>
</protein>
<feature type="transmembrane region" description="Helical" evidence="7">
    <location>
        <begin position="55"/>
        <end position="77"/>
    </location>
</feature>
<feature type="transmembrane region" description="Helical" evidence="7">
    <location>
        <begin position="20"/>
        <end position="43"/>
    </location>
</feature>
<feature type="transmembrane region" description="Helical" evidence="7">
    <location>
        <begin position="97"/>
        <end position="116"/>
    </location>
</feature>
<feature type="compositionally biased region" description="Basic and acidic residues" evidence="6">
    <location>
        <begin position="365"/>
        <end position="390"/>
    </location>
</feature>
<feature type="compositionally biased region" description="Polar residues" evidence="6">
    <location>
        <begin position="452"/>
        <end position="463"/>
    </location>
</feature>
<dbReference type="EMBL" id="JAGPXD010000005">
    <property type="protein sequence ID" value="KAH7353774.1"/>
    <property type="molecule type" value="Genomic_DNA"/>
</dbReference>
<gene>
    <name evidence="9" type="ORF">B0T11DRAFT_120603</name>
</gene>
<evidence type="ECO:0000256" key="3">
    <source>
        <dbReference type="ARBA" id="ARBA00022989"/>
    </source>
</evidence>
<evidence type="ECO:0000256" key="4">
    <source>
        <dbReference type="ARBA" id="ARBA00023136"/>
    </source>
</evidence>
<evidence type="ECO:0000256" key="2">
    <source>
        <dbReference type="ARBA" id="ARBA00022692"/>
    </source>
</evidence>
<comment type="caution">
    <text evidence="9">The sequence shown here is derived from an EMBL/GenBank/DDBJ whole genome shotgun (WGS) entry which is preliminary data.</text>
</comment>
<dbReference type="AlphaFoldDB" id="A0A8K0TE96"/>
<evidence type="ECO:0000313" key="10">
    <source>
        <dbReference type="Proteomes" id="UP000813385"/>
    </source>
</evidence>
<feature type="compositionally biased region" description="Polar residues" evidence="6">
    <location>
        <begin position="392"/>
        <end position="401"/>
    </location>
</feature>
<reference evidence="9" key="1">
    <citation type="journal article" date="2021" name="Nat. Commun.">
        <title>Genetic determinants of endophytism in the Arabidopsis root mycobiome.</title>
        <authorList>
            <person name="Mesny F."/>
            <person name="Miyauchi S."/>
            <person name="Thiergart T."/>
            <person name="Pickel B."/>
            <person name="Atanasova L."/>
            <person name="Karlsson M."/>
            <person name="Huettel B."/>
            <person name="Barry K.W."/>
            <person name="Haridas S."/>
            <person name="Chen C."/>
            <person name="Bauer D."/>
            <person name="Andreopoulos W."/>
            <person name="Pangilinan J."/>
            <person name="LaButti K."/>
            <person name="Riley R."/>
            <person name="Lipzen A."/>
            <person name="Clum A."/>
            <person name="Drula E."/>
            <person name="Henrissat B."/>
            <person name="Kohler A."/>
            <person name="Grigoriev I.V."/>
            <person name="Martin F.M."/>
            <person name="Hacquard S."/>
        </authorList>
    </citation>
    <scope>NUCLEOTIDE SEQUENCE</scope>
    <source>
        <strain evidence="9">MPI-CAGE-AT-0016</strain>
    </source>
</reference>
<dbReference type="Pfam" id="PF20684">
    <property type="entry name" value="Fung_rhodopsin"/>
    <property type="match status" value="1"/>
</dbReference>
<dbReference type="InterPro" id="IPR052337">
    <property type="entry name" value="SAT4-like"/>
</dbReference>
<feature type="region of interest" description="Disordered" evidence="6">
    <location>
        <begin position="414"/>
        <end position="487"/>
    </location>
</feature>
<keyword evidence="2 7" id="KW-0812">Transmembrane</keyword>
<evidence type="ECO:0000256" key="1">
    <source>
        <dbReference type="ARBA" id="ARBA00004141"/>
    </source>
</evidence>
<proteinExistence type="inferred from homology"/>
<evidence type="ECO:0000256" key="5">
    <source>
        <dbReference type="ARBA" id="ARBA00038359"/>
    </source>
</evidence>
<evidence type="ECO:0000256" key="7">
    <source>
        <dbReference type="SAM" id="Phobius"/>
    </source>
</evidence>
<dbReference type="PANTHER" id="PTHR33048">
    <property type="entry name" value="PTH11-LIKE INTEGRAL MEMBRANE PROTEIN (AFU_ORTHOLOGUE AFUA_5G11245)"/>
    <property type="match status" value="1"/>
</dbReference>
<feature type="region of interest" description="Disordered" evidence="6">
    <location>
        <begin position="365"/>
        <end position="402"/>
    </location>
</feature>
<feature type="transmembrane region" description="Helical" evidence="7">
    <location>
        <begin position="260"/>
        <end position="277"/>
    </location>
</feature>
<dbReference type="OrthoDB" id="5398233at2759"/>
<keyword evidence="4 7" id="KW-0472">Membrane</keyword>
<comment type="similarity">
    <text evidence="5">Belongs to the SAT4 family.</text>
</comment>
<evidence type="ECO:0000256" key="6">
    <source>
        <dbReference type="SAM" id="MobiDB-lite"/>
    </source>
</evidence>
<evidence type="ECO:0000259" key="8">
    <source>
        <dbReference type="Pfam" id="PF20684"/>
    </source>
</evidence>
<dbReference type="GO" id="GO:0016020">
    <property type="term" value="C:membrane"/>
    <property type="evidence" value="ECO:0007669"/>
    <property type="project" value="UniProtKB-SubCell"/>
</dbReference>
<feature type="domain" description="Rhodopsin" evidence="8">
    <location>
        <begin position="36"/>
        <end position="243"/>
    </location>
</feature>
<evidence type="ECO:0000313" key="9">
    <source>
        <dbReference type="EMBL" id="KAH7353774.1"/>
    </source>
</evidence>
<feature type="transmembrane region" description="Helical" evidence="7">
    <location>
        <begin position="182"/>
        <end position="209"/>
    </location>
</feature>
<dbReference type="Proteomes" id="UP000813385">
    <property type="component" value="Unassembled WGS sequence"/>
</dbReference>
<name>A0A8K0TE96_9PEZI</name>
<keyword evidence="10" id="KW-1185">Reference proteome</keyword>
<accession>A0A8K0TE96</accession>
<feature type="transmembrane region" description="Helical" evidence="7">
    <location>
        <begin position="221"/>
        <end position="240"/>
    </location>
</feature>
<keyword evidence="3 7" id="KW-1133">Transmembrane helix</keyword>
<dbReference type="InterPro" id="IPR049326">
    <property type="entry name" value="Rhodopsin_dom_fungi"/>
</dbReference>
<feature type="transmembrane region" description="Helical" evidence="7">
    <location>
        <begin position="141"/>
        <end position="160"/>
    </location>
</feature>
<sequence length="520" mass="58288">MSLYSDPPPLRPFVEDKPTLLVCWWITAFCTTMIALRVVGRFIRSERLFREDKVAALALIPMYMRMACLHVVLLWGTNNAQFDSVDLSPEDIRHREIGSGLVLATRIFYAATLWILKDAVLEYFKRLTESTGERYVGRTLLFIRVMLVSTFVAIVISTFAECRPVSHYWQVLPDPGGQCRQAYAQFLTMATCNIITDLMLVFFPVPMILRSNLGVKKKVQLTLLFSLSLAVVAVTCYRIPHVIWQQGNQQLRSLLASVELLFAVTAANSLVLGSFVRDRGVKKSKFKFGSVAADSVDRTLISRSRRPTMQRHWGSDEDLVRDVGLGVEPELREIPEFSDDESRRGGYMPAPLVRKFGDDLRQWNFPERQRSRAERSERSDDSLLPRDGMYKTRSNSSTTPRRVSFFDVGGLLSDDQGSGSSHSHRRDSYLSGVDPLSPVNQDLPSPALPASATGQRRGSTTLLQDIGGFIGPPGPRPGRPRPTNGTELHTIPQSRLMRNAIFDPSVNDGPELNDVGGLLR</sequence>
<organism evidence="9 10">
    <name type="scientific">Plectosphaerella cucumerina</name>
    <dbReference type="NCBI Taxonomy" id="40658"/>
    <lineage>
        <taxon>Eukaryota</taxon>
        <taxon>Fungi</taxon>
        <taxon>Dikarya</taxon>
        <taxon>Ascomycota</taxon>
        <taxon>Pezizomycotina</taxon>
        <taxon>Sordariomycetes</taxon>
        <taxon>Hypocreomycetidae</taxon>
        <taxon>Glomerellales</taxon>
        <taxon>Plectosphaerellaceae</taxon>
        <taxon>Plectosphaerella</taxon>
    </lineage>
</organism>